<feature type="coiled-coil region" evidence="7">
    <location>
        <begin position="661"/>
        <end position="709"/>
    </location>
</feature>
<dbReference type="Proteomes" id="UP000317243">
    <property type="component" value="Unassembled WGS sequence"/>
</dbReference>
<keyword evidence="3 11" id="KW-0489">Methyltransferase</keyword>
<evidence type="ECO:0000256" key="6">
    <source>
        <dbReference type="PROSITE-ProRule" id="PRU00050"/>
    </source>
</evidence>
<proteinExistence type="predicted"/>
<feature type="domain" description="CheB-type methylesterase" evidence="9">
    <location>
        <begin position="9"/>
        <end position="191"/>
    </location>
</feature>
<dbReference type="InterPro" id="IPR036804">
    <property type="entry name" value="CheR_N_sf"/>
</dbReference>
<dbReference type="SMART" id="SM00138">
    <property type="entry name" value="MeTrc"/>
    <property type="match status" value="1"/>
</dbReference>
<dbReference type="InterPro" id="IPR022642">
    <property type="entry name" value="CheR_C"/>
</dbReference>
<keyword evidence="5" id="KW-0949">S-adenosyl-L-methionine</keyword>
<dbReference type="Pfam" id="PF03705">
    <property type="entry name" value="CheR_N"/>
    <property type="match status" value="1"/>
</dbReference>
<reference evidence="11 12" key="1">
    <citation type="submission" date="2019-02" db="EMBL/GenBank/DDBJ databases">
        <title>Deep-cultivation of Planctomycetes and their phenomic and genomic characterization uncovers novel biology.</title>
        <authorList>
            <person name="Wiegand S."/>
            <person name="Jogler M."/>
            <person name="Boedeker C."/>
            <person name="Pinto D."/>
            <person name="Vollmers J."/>
            <person name="Rivas-Marin E."/>
            <person name="Kohn T."/>
            <person name="Peeters S.H."/>
            <person name="Heuer A."/>
            <person name="Rast P."/>
            <person name="Oberbeckmann S."/>
            <person name="Bunk B."/>
            <person name="Jeske O."/>
            <person name="Meyerdierks A."/>
            <person name="Storesund J.E."/>
            <person name="Kallscheuer N."/>
            <person name="Luecker S."/>
            <person name="Lage O.M."/>
            <person name="Pohl T."/>
            <person name="Merkel B.J."/>
            <person name="Hornburger P."/>
            <person name="Mueller R.-W."/>
            <person name="Bruemmer F."/>
            <person name="Labrenz M."/>
            <person name="Spormann A.M."/>
            <person name="Op Den Camp H."/>
            <person name="Overmann J."/>
            <person name="Amann R."/>
            <person name="Jetten M.S.M."/>
            <person name="Mascher T."/>
            <person name="Medema M.H."/>
            <person name="Devos D.P."/>
            <person name="Kaster A.-K."/>
            <person name="Ovreas L."/>
            <person name="Rohde M."/>
            <person name="Galperin M.Y."/>
            <person name="Jogler C."/>
        </authorList>
    </citation>
    <scope>NUCLEOTIDE SEQUENCE [LARGE SCALE GENOMIC DNA]</scope>
    <source>
        <strain evidence="11 12">KOR42</strain>
    </source>
</reference>
<dbReference type="GO" id="GO:0032259">
    <property type="term" value="P:methylation"/>
    <property type="evidence" value="ECO:0007669"/>
    <property type="project" value="UniProtKB-KW"/>
</dbReference>
<comment type="caution">
    <text evidence="11">The sequence shown here is derived from an EMBL/GenBank/DDBJ whole genome shotgun (WGS) entry which is preliminary data.</text>
</comment>
<evidence type="ECO:0000256" key="3">
    <source>
        <dbReference type="ARBA" id="ARBA00022603"/>
    </source>
</evidence>
<dbReference type="GO" id="GO:0000156">
    <property type="term" value="F:phosphorelay response regulator activity"/>
    <property type="evidence" value="ECO:0007669"/>
    <property type="project" value="InterPro"/>
</dbReference>
<accession>A0A5C5X3C3</accession>
<dbReference type="Gene3D" id="3.40.50.180">
    <property type="entry name" value="Methylesterase CheB, C-terminal domain"/>
    <property type="match status" value="1"/>
</dbReference>
<gene>
    <name evidence="11" type="primary">cheR2</name>
    <name evidence="11" type="ORF">KOR42_04870</name>
</gene>
<evidence type="ECO:0000313" key="11">
    <source>
        <dbReference type="EMBL" id="TWT57129.1"/>
    </source>
</evidence>
<evidence type="ECO:0000256" key="4">
    <source>
        <dbReference type="ARBA" id="ARBA00022679"/>
    </source>
</evidence>
<dbReference type="Pfam" id="PF01339">
    <property type="entry name" value="CheB_methylest"/>
    <property type="match status" value="1"/>
</dbReference>
<keyword evidence="4 11" id="KW-0808">Transferase</keyword>
<dbReference type="InterPro" id="IPR022641">
    <property type="entry name" value="CheR_N"/>
</dbReference>
<dbReference type="RefSeq" id="WP_146507007.1">
    <property type="nucleotide sequence ID" value="NZ_SIHI01000001.1"/>
</dbReference>
<comment type="catalytic activity">
    <reaction evidence="1">
        <text>L-glutamyl-[protein] + S-adenosyl-L-methionine = [protein]-L-glutamate 5-O-methyl ester + S-adenosyl-L-homocysteine</text>
        <dbReference type="Rhea" id="RHEA:24452"/>
        <dbReference type="Rhea" id="RHEA-COMP:10208"/>
        <dbReference type="Rhea" id="RHEA-COMP:10311"/>
        <dbReference type="ChEBI" id="CHEBI:29973"/>
        <dbReference type="ChEBI" id="CHEBI:57856"/>
        <dbReference type="ChEBI" id="CHEBI:59789"/>
        <dbReference type="ChEBI" id="CHEBI:82795"/>
        <dbReference type="EC" id="2.1.1.80"/>
    </reaction>
</comment>
<dbReference type="Pfam" id="PF01739">
    <property type="entry name" value="CheR"/>
    <property type="match status" value="1"/>
</dbReference>
<evidence type="ECO:0000256" key="7">
    <source>
        <dbReference type="SAM" id="Coils"/>
    </source>
</evidence>
<name>A0A5C5X3C3_9PLAN</name>
<dbReference type="SUPFAM" id="SSF52738">
    <property type="entry name" value="Methylesterase CheB, C-terminal domain"/>
    <property type="match status" value="1"/>
</dbReference>
<protein>
    <recommendedName>
        <fullName evidence="2">protein-glutamate O-methyltransferase</fullName>
        <ecNumber evidence="2">2.1.1.80</ecNumber>
    </recommendedName>
</protein>
<dbReference type="PANTHER" id="PTHR24422:SF27">
    <property type="entry name" value="PROTEIN-GLUTAMATE O-METHYLTRANSFERASE"/>
    <property type="match status" value="1"/>
</dbReference>
<feature type="domain" description="CheR-type methyltransferase" evidence="10">
    <location>
        <begin position="220"/>
        <end position="457"/>
    </location>
</feature>
<dbReference type="GO" id="GO:0006935">
    <property type="term" value="P:chemotaxis"/>
    <property type="evidence" value="ECO:0007669"/>
    <property type="project" value="InterPro"/>
</dbReference>
<dbReference type="InterPro" id="IPR050903">
    <property type="entry name" value="Bact_Chemotaxis_MeTrfase"/>
</dbReference>
<evidence type="ECO:0000256" key="8">
    <source>
        <dbReference type="SAM" id="MobiDB-lite"/>
    </source>
</evidence>
<dbReference type="InterPro" id="IPR035909">
    <property type="entry name" value="CheB_C"/>
</dbReference>
<dbReference type="AlphaFoldDB" id="A0A5C5X3C3"/>
<dbReference type="InterPro" id="IPR000780">
    <property type="entry name" value="CheR_MeTrfase"/>
</dbReference>
<evidence type="ECO:0000256" key="5">
    <source>
        <dbReference type="ARBA" id="ARBA00022691"/>
    </source>
</evidence>
<dbReference type="PRINTS" id="PR00996">
    <property type="entry name" value="CHERMTFRASE"/>
</dbReference>
<dbReference type="Pfam" id="PF13596">
    <property type="entry name" value="PAS_10"/>
    <property type="match status" value="1"/>
</dbReference>
<dbReference type="GO" id="GO:0008983">
    <property type="term" value="F:protein-glutamate O-methyltransferase activity"/>
    <property type="evidence" value="ECO:0007669"/>
    <property type="project" value="UniProtKB-EC"/>
</dbReference>
<dbReference type="SUPFAM" id="SSF47757">
    <property type="entry name" value="Chemotaxis receptor methyltransferase CheR, N-terminal domain"/>
    <property type="match status" value="1"/>
</dbReference>
<dbReference type="PROSITE" id="PS50123">
    <property type="entry name" value="CHER"/>
    <property type="match status" value="1"/>
</dbReference>
<dbReference type="EMBL" id="SIHI01000001">
    <property type="protein sequence ID" value="TWT57129.1"/>
    <property type="molecule type" value="Genomic_DNA"/>
</dbReference>
<sequence>MSAEQLHASASRPLVVGIGASVDGVDAICELLSALGESPVLAVLIAGQLESEGFANLASKIADATSMKVVKVRQPEPLSGNTVYLSGKNDGLRSSTDEVLSGPAEEAGNSGVIDQLFHSIALSHGDHGVGVVLAGLGSDGALGLKEISDFGGVTFAQSQATADSEGIPRSAADIGIADHVLAPEEIAAELLKYRRHFVDIERDGRAIHLHEEVRDSLPDLCEALQQATGHDFQHYKSSTLIRRIQRRIHVLKLNTADEYLGYVQHHSEEAQVLFRELLIGVTSFFRDPDAFEALRTEVIPSLFEGRSPEDPVRIWVAGCANGSEAYSMAILCQEVLRETNSTCRVQIFATDIDSRALNIARNGVYPLGIAEQVSPERLKRFFVRRGNQFHVCKEVRDHVLFSSHNLISDPPFSRMDLISCRNLLIYLGSHLQEKLFSVFHYSLRPGGYLFLGPSESMTSHGDLFRSVSVKHRISQRKGASTRPTPTSRAPSVENSSQRSSREGTEHPVDLTEMAQRIVLDEFAPKYAVIDEYGQILNHSADLEKYVKFQFGDFHNNLVKIVDSNLRIGVRSLLKEAVETSRKVQRDDLSLRNGDLIQRMMLTVQPMPRLGESEPIYLVVFHEIGLPATLNDADNSHSRPESEADSLIFHLERELESTRFDLDRSLQDMEAANEELKSSNEELLSMNEELQSANEELEASKEEIREGSLALQRANTDLENLLRSTQIAAVFLDEDLNVRSFTPAIKEIYSLLSTDVGRPLERFVPLVDDMPKLSDFRQIEEEGVVEHTIVAESLSGILFML</sequence>
<comment type="caution">
    <text evidence="6">Lacks conserved residue(s) required for the propagation of feature annotation.</text>
</comment>
<feature type="region of interest" description="Disordered" evidence="8">
    <location>
        <begin position="470"/>
        <end position="507"/>
    </location>
</feature>
<dbReference type="Gene3D" id="1.10.155.10">
    <property type="entry name" value="Chemotaxis receptor methyltransferase CheR, N-terminal domain"/>
    <property type="match status" value="1"/>
</dbReference>
<dbReference type="GO" id="GO:0008984">
    <property type="term" value="F:protein-glutamate methylesterase activity"/>
    <property type="evidence" value="ECO:0007669"/>
    <property type="project" value="InterPro"/>
</dbReference>
<dbReference type="EC" id="2.1.1.80" evidence="2"/>
<dbReference type="InterPro" id="IPR029063">
    <property type="entry name" value="SAM-dependent_MTases_sf"/>
</dbReference>
<dbReference type="GO" id="GO:0005737">
    <property type="term" value="C:cytoplasm"/>
    <property type="evidence" value="ECO:0007669"/>
    <property type="project" value="InterPro"/>
</dbReference>
<keyword evidence="7" id="KW-0175">Coiled coil</keyword>
<dbReference type="InterPro" id="IPR000673">
    <property type="entry name" value="Sig_transdc_resp-reg_Me-estase"/>
</dbReference>
<organism evidence="11 12">
    <name type="scientific">Thalassoglobus neptunius</name>
    <dbReference type="NCBI Taxonomy" id="1938619"/>
    <lineage>
        <taxon>Bacteria</taxon>
        <taxon>Pseudomonadati</taxon>
        <taxon>Planctomycetota</taxon>
        <taxon>Planctomycetia</taxon>
        <taxon>Planctomycetales</taxon>
        <taxon>Planctomycetaceae</taxon>
        <taxon>Thalassoglobus</taxon>
    </lineage>
</organism>
<evidence type="ECO:0000313" key="12">
    <source>
        <dbReference type="Proteomes" id="UP000317243"/>
    </source>
</evidence>
<feature type="compositionally biased region" description="Polar residues" evidence="8">
    <location>
        <begin position="477"/>
        <end position="498"/>
    </location>
</feature>
<dbReference type="OrthoDB" id="288469at2"/>
<dbReference type="PROSITE" id="PS50122">
    <property type="entry name" value="CHEB"/>
    <property type="match status" value="1"/>
</dbReference>
<evidence type="ECO:0000256" key="1">
    <source>
        <dbReference type="ARBA" id="ARBA00001541"/>
    </source>
</evidence>
<evidence type="ECO:0000259" key="10">
    <source>
        <dbReference type="PROSITE" id="PS50123"/>
    </source>
</evidence>
<dbReference type="SUPFAM" id="SSF53335">
    <property type="entry name" value="S-adenosyl-L-methionine-dependent methyltransferases"/>
    <property type="match status" value="1"/>
</dbReference>
<evidence type="ECO:0000256" key="2">
    <source>
        <dbReference type="ARBA" id="ARBA00012534"/>
    </source>
</evidence>
<dbReference type="PANTHER" id="PTHR24422">
    <property type="entry name" value="CHEMOTAXIS PROTEIN METHYLTRANSFERASE"/>
    <property type="match status" value="1"/>
</dbReference>
<evidence type="ECO:0000259" key="9">
    <source>
        <dbReference type="PROSITE" id="PS50122"/>
    </source>
</evidence>
<keyword evidence="12" id="KW-1185">Reference proteome</keyword>
<dbReference type="Gene3D" id="3.40.50.150">
    <property type="entry name" value="Vaccinia Virus protein VP39"/>
    <property type="match status" value="1"/>
</dbReference>